<dbReference type="GO" id="GO:0006368">
    <property type="term" value="P:transcription elongation by RNA polymerase II"/>
    <property type="evidence" value="ECO:0007669"/>
    <property type="project" value="InterPro"/>
</dbReference>
<dbReference type="InterPro" id="IPR000626">
    <property type="entry name" value="Ubiquitin-like_dom"/>
</dbReference>
<gene>
    <name evidence="3" type="ORF">TNCT_489121</name>
</gene>
<feature type="domain" description="Ubiquitin-like" evidence="2">
    <location>
        <begin position="40"/>
        <end position="104"/>
    </location>
</feature>
<evidence type="ECO:0000259" key="2">
    <source>
        <dbReference type="PROSITE" id="PS50053"/>
    </source>
</evidence>
<dbReference type="OrthoDB" id="7537057at2759"/>
<dbReference type="PANTHER" id="PTHR13248">
    <property type="entry name" value="TRANSCRIPTION ELONGATION FACTOR B POLYPEPTIDE 2"/>
    <property type="match status" value="1"/>
</dbReference>
<feature type="region of interest" description="Disordered" evidence="1">
    <location>
        <begin position="182"/>
        <end position="212"/>
    </location>
</feature>
<dbReference type="EMBL" id="BMAO01009662">
    <property type="protein sequence ID" value="GFR32477.1"/>
    <property type="molecule type" value="Genomic_DNA"/>
</dbReference>
<organism evidence="3 4">
    <name type="scientific">Trichonephila clavata</name>
    <name type="common">Joro spider</name>
    <name type="synonym">Nephila clavata</name>
    <dbReference type="NCBI Taxonomy" id="2740835"/>
    <lineage>
        <taxon>Eukaryota</taxon>
        <taxon>Metazoa</taxon>
        <taxon>Ecdysozoa</taxon>
        <taxon>Arthropoda</taxon>
        <taxon>Chelicerata</taxon>
        <taxon>Arachnida</taxon>
        <taxon>Araneae</taxon>
        <taxon>Araneomorphae</taxon>
        <taxon>Entelegynae</taxon>
        <taxon>Araneoidea</taxon>
        <taxon>Nephilidae</taxon>
        <taxon>Trichonephila</taxon>
    </lineage>
</organism>
<proteinExistence type="predicted"/>
<evidence type="ECO:0000313" key="3">
    <source>
        <dbReference type="EMBL" id="GFR32477.1"/>
    </source>
</evidence>
<feature type="compositionally biased region" description="Basic and acidic residues" evidence="1">
    <location>
        <begin position="27"/>
        <end position="36"/>
    </location>
</feature>
<accession>A0A8X6HYV5</accession>
<dbReference type="PANTHER" id="PTHR13248:SF4">
    <property type="entry name" value="ELONGIN B"/>
    <property type="match status" value="1"/>
</dbReference>
<dbReference type="GO" id="GO:0030891">
    <property type="term" value="C:VCB complex"/>
    <property type="evidence" value="ECO:0007669"/>
    <property type="project" value="InterPro"/>
</dbReference>
<feature type="region of interest" description="Disordered" evidence="1">
    <location>
        <begin position="1"/>
        <end position="36"/>
    </location>
</feature>
<dbReference type="Gene3D" id="3.10.20.90">
    <property type="entry name" value="Phosphatidylinositol 3-kinase Catalytic Subunit, Chain A, domain 1"/>
    <property type="match status" value="1"/>
</dbReference>
<sequence length="212" mass="23029">MASTIPSQPSTSKEPSILKKTSAPTEPPKKCVPEQTDESDRIFIEVLRKNIHYILDVKLNTTAGIIKRMIDGISKIPPENQRIYYEDRIMRPTDTLASIGITKEMASLSKKFVQLGLAIKRYELFEKLEMQPVAEPPELPEVFKEYESELDPKEPDVIKVPSVSSDDGVCPGAATAAAQIAAKRAAARAGPSGEGAGPSGDPDASPAKITKR</sequence>
<comment type="caution">
    <text evidence="3">The sequence shown here is derived from an EMBL/GenBank/DDBJ whole genome shotgun (WGS) entry which is preliminary data.</text>
</comment>
<feature type="compositionally biased region" description="Low complexity" evidence="1">
    <location>
        <begin position="182"/>
        <end position="191"/>
    </location>
</feature>
<dbReference type="SUPFAM" id="SSF54236">
    <property type="entry name" value="Ubiquitin-like"/>
    <property type="match status" value="1"/>
</dbReference>
<evidence type="ECO:0000256" key="1">
    <source>
        <dbReference type="SAM" id="MobiDB-lite"/>
    </source>
</evidence>
<dbReference type="Proteomes" id="UP000887116">
    <property type="component" value="Unassembled WGS sequence"/>
</dbReference>
<evidence type="ECO:0000313" key="4">
    <source>
        <dbReference type="Proteomes" id="UP000887116"/>
    </source>
</evidence>
<feature type="compositionally biased region" description="Polar residues" evidence="1">
    <location>
        <begin position="1"/>
        <end position="14"/>
    </location>
</feature>
<keyword evidence="4" id="KW-1185">Reference proteome</keyword>
<dbReference type="GO" id="GO:0070449">
    <property type="term" value="C:elongin complex"/>
    <property type="evidence" value="ECO:0007669"/>
    <property type="project" value="InterPro"/>
</dbReference>
<dbReference type="AlphaFoldDB" id="A0A8X6HYV5"/>
<dbReference type="PROSITE" id="PS50053">
    <property type="entry name" value="UBIQUITIN_2"/>
    <property type="match status" value="1"/>
</dbReference>
<dbReference type="Pfam" id="PF00240">
    <property type="entry name" value="ubiquitin"/>
    <property type="match status" value="1"/>
</dbReference>
<reference evidence="3" key="1">
    <citation type="submission" date="2020-07" db="EMBL/GenBank/DDBJ databases">
        <title>Multicomponent nature underlies the extraordinary mechanical properties of spider dragline silk.</title>
        <authorList>
            <person name="Kono N."/>
            <person name="Nakamura H."/>
            <person name="Mori M."/>
            <person name="Yoshida Y."/>
            <person name="Ohtoshi R."/>
            <person name="Malay A.D."/>
            <person name="Moran D.A.P."/>
            <person name="Tomita M."/>
            <person name="Numata K."/>
            <person name="Arakawa K."/>
        </authorList>
    </citation>
    <scope>NUCLEOTIDE SEQUENCE</scope>
</reference>
<protein>
    <recommendedName>
        <fullName evidence="2">Ubiquitin-like domain-containing protein</fullName>
    </recommendedName>
</protein>
<name>A0A8X6HYV5_TRICU</name>
<dbReference type="InterPro" id="IPR039049">
    <property type="entry name" value="ELOB"/>
</dbReference>
<dbReference type="InterPro" id="IPR029071">
    <property type="entry name" value="Ubiquitin-like_domsf"/>
</dbReference>